<protein>
    <submittedName>
        <fullName evidence="1">Uncharacterized protein</fullName>
    </submittedName>
</protein>
<proteinExistence type="predicted"/>
<organism evidence="1 2">
    <name type="scientific">Catharanthus roseus</name>
    <name type="common">Madagascar periwinkle</name>
    <name type="synonym">Vinca rosea</name>
    <dbReference type="NCBI Taxonomy" id="4058"/>
    <lineage>
        <taxon>Eukaryota</taxon>
        <taxon>Viridiplantae</taxon>
        <taxon>Streptophyta</taxon>
        <taxon>Embryophyta</taxon>
        <taxon>Tracheophyta</taxon>
        <taxon>Spermatophyta</taxon>
        <taxon>Magnoliopsida</taxon>
        <taxon>eudicotyledons</taxon>
        <taxon>Gunneridae</taxon>
        <taxon>Pentapetalae</taxon>
        <taxon>asterids</taxon>
        <taxon>lamiids</taxon>
        <taxon>Gentianales</taxon>
        <taxon>Apocynaceae</taxon>
        <taxon>Rauvolfioideae</taxon>
        <taxon>Vinceae</taxon>
        <taxon>Catharanthinae</taxon>
        <taxon>Catharanthus</taxon>
    </lineage>
</organism>
<comment type="caution">
    <text evidence="1">The sequence shown here is derived from an EMBL/GenBank/DDBJ whole genome shotgun (WGS) entry which is preliminary data.</text>
</comment>
<keyword evidence="2" id="KW-1185">Reference proteome</keyword>
<accession>A0ACC0BDQ1</accession>
<dbReference type="Proteomes" id="UP001060085">
    <property type="component" value="Linkage Group LG03"/>
</dbReference>
<evidence type="ECO:0000313" key="1">
    <source>
        <dbReference type="EMBL" id="KAI5670688.1"/>
    </source>
</evidence>
<reference evidence="2" key="1">
    <citation type="journal article" date="2023" name="Nat. Plants">
        <title>Single-cell RNA sequencing provides a high-resolution roadmap for understanding the multicellular compartmentation of specialized metabolism.</title>
        <authorList>
            <person name="Sun S."/>
            <person name="Shen X."/>
            <person name="Li Y."/>
            <person name="Li Y."/>
            <person name="Wang S."/>
            <person name="Li R."/>
            <person name="Zhang H."/>
            <person name="Shen G."/>
            <person name="Guo B."/>
            <person name="Wei J."/>
            <person name="Xu J."/>
            <person name="St-Pierre B."/>
            <person name="Chen S."/>
            <person name="Sun C."/>
        </authorList>
    </citation>
    <scope>NUCLEOTIDE SEQUENCE [LARGE SCALE GENOMIC DNA]</scope>
</reference>
<gene>
    <name evidence="1" type="ORF">M9H77_11052</name>
</gene>
<sequence>MVIKKLAKDNGDVGRRGRLSRPNPSPSPRPAKSRSYPSDVVDVLSLKIPKKPRTKSKRSSLKSKSIDKEEEHHHSSKRLKQSIQDENKVSECLCCHQSQSLSEFQIPDPIQEDLIDDSSIEKEEHHSRSKRLVKESIEEEAEENISDSECLCCQPLSEIEIPEAIPEDLDAFAYHVMNIARTFPDESAAIDDFFKDIPDIDLFCPHCNKT</sequence>
<name>A0ACC0BDQ1_CATRO</name>
<dbReference type="EMBL" id="CM044703">
    <property type="protein sequence ID" value="KAI5670688.1"/>
    <property type="molecule type" value="Genomic_DNA"/>
</dbReference>
<evidence type="ECO:0000313" key="2">
    <source>
        <dbReference type="Proteomes" id="UP001060085"/>
    </source>
</evidence>